<dbReference type="InterPro" id="IPR055414">
    <property type="entry name" value="LRR_R13L4/SHOC2-like"/>
</dbReference>
<evidence type="ECO:0000256" key="2">
    <source>
        <dbReference type="ARBA" id="ARBA00022737"/>
    </source>
</evidence>
<dbReference type="EMBL" id="LAZR01031878">
    <property type="protein sequence ID" value="KKL52477.1"/>
    <property type="molecule type" value="Genomic_DNA"/>
</dbReference>
<dbReference type="InterPro" id="IPR050216">
    <property type="entry name" value="LRR_domain-containing"/>
</dbReference>
<dbReference type="GO" id="GO:0005737">
    <property type="term" value="C:cytoplasm"/>
    <property type="evidence" value="ECO:0007669"/>
    <property type="project" value="TreeGrafter"/>
</dbReference>
<reference evidence="4" key="1">
    <citation type="journal article" date="2015" name="Nature">
        <title>Complex archaea that bridge the gap between prokaryotes and eukaryotes.</title>
        <authorList>
            <person name="Spang A."/>
            <person name="Saw J.H."/>
            <person name="Jorgensen S.L."/>
            <person name="Zaremba-Niedzwiedzka K."/>
            <person name="Martijn J."/>
            <person name="Lind A.E."/>
            <person name="van Eijk R."/>
            <person name="Schleper C."/>
            <person name="Guy L."/>
            <person name="Ettema T.J."/>
        </authorList>
    </citation>
    <scope>NUCLEOTIDE SEQUENCE</scope>
</reference>
<feature type="domain" description="Disease resistance R13L4/SHOC-2-like LRR" evidence="3">
    <location>
        <begin position="233"/>
        <end position="318"/>
    </location>
</feature>
<dbReference type="Pfam" id="PF23598">
    <property type="entry name" value="LRR_14"/>
    <property type="match status" value="1"/>
</dbReference>
<dbReference type="Gene3D" id="3.80.10.10">
    <property type="entry name" value="Ribonuclease Inhibitor"/>
    <property type="match status" value="1"/>
</dbReference>
<dbReference type="SMART" id="SM00369">
    <property type="entry name" value="LRR_TYP"/>
    <property type="match status" value="4"/>
</dbReference>
<protein>
    <recommendedName>
        <fullName evidence="3">Disease resistance R13L4/SHOC-2-like LRR domain-containing protein</fullName>
    </recommendedName>
</protein>
<dbReference type="InterPro" id="IPR032675">
    <property type="entry name" value="LRR_dom_sf"/>
</dbReference>
<dbReference type="PANTHER" id="PTHR48051:SF46">
    <property type="entry name" value="LEUCINE RICH REPEAT-CONTAINING DOMAIN PROTEIN"/>
    <property type="match status" value="1"/>
</dbReference>
<keyword evidence="2" id="KW-0677">Repeat</keyword>
<organism evidence="4">
    <name type="scientific">marine sediment metagenome</name>
    <dbReference type="NCBI Taxonomy" id="412755"/>
    <lineage>
        <taxon>unclassified sequences</taxon>
        <taxon>metagenomes</taxon>
        <taxon>ecological metagenomes</taxon>
    </lineage>
</organism>
<accession>A0A0F9FN50</accession>
<dbReference type="SUPFAM" id="SSF52058">
    <property type="entry name" value="L domain-like"/>
    <property type="match status" value="1"/>
</dbReference>
<evidence type="ECO:0000256" key="1">
    <source>
        <dbReference type="ARBA" id="ARBA00022614"/>
    </source>
</evidence>
<sequence length="389" mass="44753">MSNLSKLELNKYLTLKLENGKTVIYVNGVLFRQCKYLILNEISGECLLDYEDKLKKLIYDVSETSIDTQTEDSTLGEEIEVDISPEEEFWSHSSNLQAWVESGYDTRLLHRNLAFPLLKKLCDAGDWKAKKLFKEEIAFRFEKGSEAVRDFLIAERYTDYLNEIDLWNLFPPEIQIIREISEKFKVNLRVYTSKDVVLFNKKGSHNQLGFNLKNNKINYVSFYRCKLTEDEWNWALGKLGEIDSISHLNLINNNLKIIPDNIGNLRNLLSLDASNNLIEEISDSIGNLRKLKLLFVENNNLSSFPNSLGNLISLEGLRAPNNKLGQLPDSISKLKSLKYLILNNNNLKSIPESIGRLNSLKTVFLHNNNLMPPTEPILKKLWKKGIIVL</sequence>
<dbReference type="Pfam" id="PF00560">
    <property type="entry name" value="LRR_1"/>
    <property type="match status" value="1"/>
</dbReference>
<dbReference type="SMART" id="SM00364">
    <property type="entry name" value="LRR_BAC"/>
    <property type="match status" value="5"/>
</dbReference>
<proteinExistence type="predicted"/>
<keyword evidence="1" id="KW-0433">Leucine-rich repeat</keyword>
<gene>
    <name evidence="4" type="ORF">LCGC14_2285080</name>
</gene>
<dbReference type="InterPro" id="IPR003591">
    <property type="entry name" value="Leu-rich_rpt_typical-subtyp"/>
</dbReference>
<evidence type="ECO:0000259" key="3">
    <source>
        <dbReference type="Pfam" id="PF23598"/>
    </source>
</evidence>
<dbReference type="AlphaFoldDB" id="A0A0F9FN50"/>
<comment type="caution">
    <text evidence="4">The sequence shown here is derived from an EMBL/GenBank/DDBJ whole genome shotgun (WGS) entry which is preliminary data.</text>
</comment>
<name>A0A0F9FN50_9ZZZZ</name>
<dbReference type="PANTHER" id="PTHR48051">
    <property type="match status" value="1"/>
</dbReference>
<dbReference type="InterPro" id="IPR001611">
    <property type="entry name" value="Leu-rich_rpt"/>
</dbReference>
<dbReference type="PROSITE" id="PS51450">
    <property type="entry name" value="LRR"/>
    <property type="match status" value="2"/>
</dbReference>
<evidence type="ECO:0000313" key="4">
    <source>
        <dbReference type="EMBL" id="KKL52477.1"/>
    </source>
</evidence>